<keyword evidence="4" id="KW-1185">Reference proteome</keyword>
<evidence type="ECO:0000313" key="4">
    <source>
        <dbReference type="Proteomes" id="UP000789831"/>
    </source>
</evidence>
<dbReference type="AlphaFoldDB" id="A0A9N9BXP1"/>
<feature type="compositionally biased region" description="Low complexity" evidence="1">
    <location>
        <begin position="44"/>
        <end position="54"/>
    </location>
</feature>
<feature type="domain" description="Thioesterase" evidence="2">
    <location>
        <begin position="168"/>
        <end position="239"/>
    </location>
</feature>
<protein>
    <submittedName>
        <fullName evidence="3">10074_t:CDS:1</fullName>
    </submittedName>
</protein>
<dbReference type="OrthoDB" id="506431at2759"/>
<dbReference type="Proteomes" id="UP000789831">
    <property type="component" value="Unassembled WGS sequence"/>
</dbReference>
<feature type="region of interest" description="Disordered" evidence="1">
    <location>
        <begin position="44"/>
        <end position="82"/>
    </location>
</feature>
<organism evidence="3 4">
    <name type="scientific">Ambispora gerdemannii</name>
    <dbReference type="NCBI Taxonomy" id="144530"/>
    <lineage>
        <taxon>Eukaryota</taxon>
        <taxon>Fungi</taxon>
        <taxon>Fungi incertae sedis</taxon>
        <taxon>Mucoromycota</taxon>
        <taxon>Glomeromycotina</taxon>
        <taxon>Glomeromycetes</taxon>
        <taxon>Archaeosporales</taxon>
        <taxon>Ambisporaceae</taxon>
        <taxon>Ambispora</taxon>
    </lineage>
</organism>
<name>A0A9N9BXP1_9GLOM</name>
<proteinExistence type="predicted"/>
<evidence type="ECO:0000259" key="2">
    <source>
        <dbReference type="Pfam" id="PF03061"/>
    </source>
</evidence>
<accession>A0A9N9BXP1</accession>
<dbReference type="CDD" id="cd03443">
    <property type="entry name" value="PaaI_thioesterase"/>
    <property type="match status" value="1"/>
</dbReference>
<reference evidence="3" key="1">
    <citation type="submission" date="2021-06" db="EMBL/GenBank/DDBJ databases">
        <authorList>
            <person name="Kallberg Y."/>
            <person name="Tangrot J."/>
            <person name="Rosling A."/>
        </authorList>
    </citation>
    <scope>NUCLEOTIDE SEQUENCE</scope>
    <source>
        <strain evidence="3">MT106</strain>
    </source>
</reference>
<dbReference type="InterPro" id="IPR006683">
    <property type="entry name" value="Thioestr_dom"/>
</dbReference>
<feature type="compositionally biased region" description="Basic and acidic residues" evidence="1">
    <location>
        <begin position="71"/>
        <end position="80"/>
    </location>
</feature>
<dbReference type="InterPro" id="IPR052061">
    <property type="entry name" value="PTE-AB_protein"/>
</dbReference>
<dbReference type="PANTHER" id="PTHR47260">
    <property type="entry name" value="UPF0644 PROTEIN PB2B4.06"/>
    <property type="match status" value="1"/>
</dbReference>
<dbReference type="SUPFAM" id="SSF54637">
    <property type="entry name" value="Thioesterase/thiol ester dehydrase-isomerase"/>
    <property type="match status" value="1"/>
</dbReference>
<dbReference type="Gene3D" id="3.10.129.10">
    <property type="entry name" value="Hotdog Thioesterase"/>
    <property type="match status" value="1"/>
</dbReference>
<dbReference type="EMBL" id="CAJVPL010001596">
    <property type="protein sequence ID" value="CAG8579156.1"/>
    <property type="molecule type" value="Genomic_DNA"/>
</dbReference>
<evidence type="ECO:0000313" key="3">
    <source>
        <dbReference type="EMBL" id="CAG8579156.1"/>
    </source>
</evidence>
<comment type="caution">
    <text evidence="3">The sequence shown here is derived from an EMBL/GenBank/DDBJ whole genome shotgun (WGS) entry which is preliminary data.</text>
</comment>
<dbReference type="Pfam" id="PF03061">
    <property type="entry name" value="4HBT"/>
    <property type="match status" value="1"/>
</dbReference>
<sequence>MALLLPSNLKNALYTLSNKCVISKTININPLRYLILRNTHSRFSSTTTSSSIPLRPLPPPKPSRHFKKPHREQEPTKNNDYDYDTYTKNLNAKILSLPEVKSLLAHPEFVQTRGFSSLNEQTHYHPFTARTLMGPGKFAVSPIVFLNLQTRELVGFQHIGRDLSGHEGIAHGGLLATVADEMFARLVIPCFPEKNAATVYLNINYRAPCPSDAIIKCYVKIADLEGRKAFVEGRIETIEDDDNDNINNIVVVDANGLFVSIKKIETNRKFAT</sequence>
<dbReference type="InterPro" id="IPR029069">
    <property type="entry name" value="HotDog_dom_sf"/>
</dbReference>
<gene>
    <name evidence="3" type="ORF">AGERDE_LOCUS8033</name>
</gene>
<evidence type="ECO:0000256" key="1">
    <source>
        <dbReference type="SAM" id="MobiDB-lite"/>
    </source>
</evidence>
<dbReference type="PANTHER" id="PTHR47260:SF1">
    <property type="entry name" value="UPF0644 PROTEIN PB2B4.06"/>
    <property type="match status" value="1"/>
</dbReference>